<dbReference type="InterPro" id="IPR034193">
    <property type="entry name" value="PCSK9_ProteinaseK-like"/>
</dbReference>
<dbReference type="PROSITE" id="PS00137">
    <property type="entry name" value="SUBTILASE_HIS"/>
    <property type="match status" value="1"/>
</dbReference>
<dbReference type="GO" id="GO:0004252">
    <property type="term" value="F:serine-type endopeptidase activity"/>
    <property type="evidence" value="ECO:0007669"/>
    <property type="project" value="UniProtKB-UniRule"/>
</dbReference>
<evidence type="ECO:0000256" key="5">
    <source>
        <dbReference type="ARBA" id="ARBA00022825"/>
    </source>
</evidence>
<dbReference type="InterPro" id="IPR023827">
    <property type="entry name" value="Peptidase_S8_Asp-AS"/>
</dbReference>
<feature type="active site" description="Charge relay system" evidence="8">
    <location>
        <position position="325"/>
    </location>
</feature>
<keyword evidence="4 8" id="KW-0378">Hydrolase</keyword>
<dbReference type="InterPro" id="IPR023828">
    <property type="entry name" value="Peptidase_S8_Ser-AS"/>
</dbReference>
<gene>
    <name evidence="11" type="ORF">PMG11_03200</name>
</gene>
<comment type="similarity">
    <text evidence="1 8 9">Belongs to the peptidase S8 family.</text>
</comment>
<dbReference type="Pfam" id="PF00082">
    <property type="entry name" value="Peptidase_S8"/>
    <property type="match status" value="1"/>
</dbReference>
<feature type="active site" description="Charge relay system" evidence="8">
    <location>
        <position position="167"/>
    </location>
</feature>
<keyword evidence="2 8" id="KW-0645">Protease</keyword>
<dbReference type="FunFam" id="3.40.50.200:FF:000007">
    <property type="entry name" value="Subtilisin-like serine protease"/>
    <property type="match status" value="1"/>
</dbReference>
<name>A0A0F7VGT0_PENBI</name>
<dbReference type="PROSITE" id="PS51892">
    <property type="entry name" value="SUBTILASE"/>
    <property type="match status" value="1"/>
</dbReference>
<dbReference type="GO" id="GO:0006508">
    <property type="term" value="P:proteolysis"/>
    <property type="evidence" value="ECO:0007669"/>
    <property type="project" value="UniProtKB-KW"/>
</dbReference>
<proteinExistence type="inferred from homology"/>
<dbReference type="PROSITE" id="PS00138">
    <property type="entry name" value="SUBTILASE_SER"/>
    <property type="match status" value="1"/>
</dbReference>
<organism evidence="11 12">
    <name type="scientific">Penicillium brasilianum</name>
    <dbReference type="NCBI Taxonomy" id="104259"/>
    <lineage>
        <taxon>Eukaryota</taxon>
        <taxon>Fungi</taxon>
        <taxon>Dikarya</taxon>
        <taxon>Ascomycota</taxon>
        <taxon>Pezizomycotina</taxon>
        <taxon>Eurotiomycetes</taxon>
        <taxon>Eurotiomycetidae</taxon>
        <taxon>Eurotiales</taxon>
        <taxon>Aspergillaceae</taxon>
        <taxon>Penicillium</taxon>
    </lineage>
</organism>
<sequence length="388" mass="41554">MSTQQNIVPGQWIVSVKPYMTPELLQNEHLSALEDMTVDPSTPFKMEVLQKFDLPELKGYSAKFNDATKTELEKMSHVLDIEPEQLYDHCAVQADAPWGLGRISTRARLGPPPFRYQYREDAAGANTFVYVIDTGINDQHVEFERRASKGRKFVSDAPSSDEDIHGHGTHCAGTIASRAYGVAKKANVIGVKVFSDVTGYAQTSDIISALDWVVSDVNERGINGHAVINMSLGGGSSVALDNAVASAVRHGAVVCVAAGNEGLDAQQGSPAREPLAITVGATDVGDTLPRWSGYGKIVDILAPGVDVLSCWVGSQTATKRISGTSMATPHVSGVASCLLSDASWTERNPSEIMPKILILADKNKVNGITPPRERTIDALLQNSTGPTD</sequence>
<keyword evidence="7" id="KW-0325">Glycoprotein</keyword>
<dbReference type="Gene3D" id="3.40.50.200">
    <property type="entry name" value="Peptidase S8/S53 domain"/>
    <property type="match status" value="1"/>
</dbReference>
<dbReference type="EMBL" id="CDHK01000003">
    <property type="protein sequence ID" value="CEO58477.1"/>
    <property type="molecule type" value="Genomic_DNA"/>
</dbReference>
<evidence type="ECO:0000256" key="3">
    <source>
        <dbReference type="ARBA" id="ARBA00022729"/>
    </source>
</evidence>
<dbReference type="PRINTS" id="PR00723">
    <property type="entry name" value="SUBTILISIN"/>
</dbReference>
<keyword evidence="5 8" id="KW-0720">Serine protease</keyword>
<dbReference type="PROSITE" id="PS00136">
    <property type="entry name" value="SUBTILASE_ASP"/>
    <property type="match status" value="1"/>
</dbReference>
<dbReference type="PANTHER" id="PTHR43806">
    <property type="entry name" value="PEPTIDASE S8"/>
    <property type="match status" value="1"/>
</dbReference>
<protein>
    <recommendedName>
        <fullName evidence="10">Peptidase S8/S53 domain-containing protein</fullName>
    </recommendedName>
</protein>
<keyword evidence="3" id="KW-0732">Signal</keyword>
<feature type="active site" description="Charge relay system" evidence="8">
    <location>
        <position position="133"/>
    </location>
</feature>
<evidence type="ECO:0000256" key="6">
    <source>
        <dbReference type="ARBA" id="ARBA00023145"/>
    </source>
</evidence>
<dbReference type="OrthoDB" id="206201at2759"/>
<dbReference type="InterPro" id="IPR022398">
    <property type="entry name" value="Peptidase_S8_His-AS"/>
</dbReference>
<evidence type="ECO:0000256" key="9">
    <source>
        <dbReference type="RuleBase" id="RU003355"/>
    </source>
</evidence>
<reference evidence="12" key="1">
    <citation type="journal article" date="2015" name="Genome Announc.">
        <title>Draft genome sequence of the fungus Penicillium brasilianum MG11.</title>
        <authorList>
            <person name="Horn F."/>
            <person name="Linde J."/>
            <person name="Mattern D.J."/>
            <person name="Walther G."/>
            <person name="Guthke R."/>
            <person name="Brakhage A.A."/>
            <person name="Valiante V."/>
        </authorList>
    </citation>
    <scope>NUCLEOTIDE SEQUENCE [LARGE SCALE GENOMIC DNA]</scope>
    <source>
        <strain evidence="12">MG11</strain>
    </source>
</reference>
<evidence type="ECO:0000313" key="12">
    <source>
        <dbReference type="Proteomes" id="UP000042958"/>
    </source>
</evidence>
<dbReference type="Proteomes" id="UP000042958">
    <property type="component" value="Unassembled WGS sequence"/>
</dbReference>
<keyword evidence="6" id="KW-0865">Zymogen</keyword>
<evidence type="ECO:0000256" key="2">
    <source>
        <dbReference type="ARBA" id="ARBA00022670"/>
    </source>
</evidence>
<evidence type="ECO:0000256" key="4">
    <source>
        <dbReference type="ARBA" id="ARBA00022801"/>
    </source>
</evidence>
<evidence type="ECO:0000313" key="11">
    <source>
        <dbReference type="EMBL" id="CEO58477.1"/>
    </source>
</evidence>
<keyword evidence="12" id="KW-1185">Reference proteome</keyword>
<dbReference type="PANTHER" id="PTHR43806:SF11">
    <property type="entry name" value="CEREVISIN-RELATED"/>
    <property type="match status" value="1"/>
</dbReference>
<dbReference type="InterPro" id="IPR036852">
    <property type="entry name" value="Peptidase_S8/S53_dom_sf"/>
</dbReference>
<dbReference type="InterPro" id="IPR000209">
    <property type="entry name" value="Peptidase_S8/S53_dom"/>
</dbReference>
<accession>A0A0F7VGT0</accession>
<dbReference type="AlphaFoldDB" id="A0A0F7VGT0"/>
<dbReference type="InterPro" id="IPR050131">
    <property type="entry name" value="Peptidase_S8_subtilisin-like"/>
</dbReference>
<evidence type="ECO:0000256" key="1">
    <source>
        <dbReference type="ARBA" id="ARBA00011073"/>
    </source>
</evidence>
<feature type="domain" description="Peptidase S8/S53" evidence="10">
    <location>
        <begin position="124"/>
        <end position="347"/>
    </location>
</feature>
<evidence type="ECO:0000256" key="7">
    <source>
        <dbReference type="ARBA" id="ARBA00023180"/>
    </source>
</evidence>
<dbReference type="STRING" id="104259.A0A0F7VGT0"/>
<dbReference type="CDD" id="cd04077">
    <property type="entry name" value="Peptidases_S8_PCSK9_ProteinaseK_like"/>
    <property type="match status" value="1"/>
</dbReference>
<dbReference type="InterPro" id="IPR015500">
    <property type="entry name" value="Peptidase_S8_subtilisin-rel"/>
</dbReference>
<evidence type="ECO:0000259" key="10">
    <source>
        <dbReference type="Pfam" id="PF00082"/>
    </source>
</evidence>
<dbReference type="SUPFAM" id="SSF54897">
    <property type="entry name" value="Protease propeptides/inhibitors"/>
    <property type="match status" value="1"/>
</dbReference>
<dbReference type="SUPFAM" id="SSF52743">
    <property type="entry name" value="Subtilisin-like"/>
    <property type="match status" value="1"/>
</dbReference>
<evidence type="ECO:0000256" key="8">
    <source>
        <dbReference type="PROSITE-ProRule" id="PRU01240"/>
    </source>
</evidence>